<feature type="transmembrane region" description="Helical" evidence="4">
    <location>
        <begin position="393"/>
        <end position="414"/>
    </location>
</feature>
<evidence type="ECO:0000256" key="2">
    <source>
        <dbReference type="ARBA" id="ARBA00022989"/>
    </source>
</evidence>
<name>A0A1N6MBY3_9VIBR</name>
<feature type="transmembrane region" description="Helical" evidence="4">
    <location>
        <begin position="180"/>
        <end position="200"/>
    </location>
</feature>
<feature type="transmembrane region" description="Helical" evidence="4">
    <location>
        <begin position="157"/>
        <end position="174"/>
    </location>
</feature>
<organism evidence="6 7">
    <name type="scientific">Vibrio spartinae</name>
    <dbReference type="NCBI Taxonomy" id="1918945"/>
    <lineage>
        <taxon>Bacteria</taxon>
        <taxon>Pseudomonadati</taxon>
        <taxon>Pseudomonadota</taxon>
        <taxon>Gammaproteobacteria</taxon>
        <taxon>Vibrionales</taxon>
        <taxon>Vibrionaceae</taxon>
        <taxon>Vibrio</taxon>
    </lineage>
</organism>
<evidence type="ECO:0000256" key="3">
    <source>
        <dbReference type="ARBA" id="ARBA00023136"/>
    </source>
</evidence>
<dbReference type="GO" id="GO:0022857">
    <property type="term" value="F:transmembrane transporter activity"/>
    <property type="evidence" value="ECO:0007669"/>
    <property type="project" value="InterPro"/>
</dbReference>
<accession>A0A1N6MBY3</accession>
<evidence type="ECO:0000259" key="5">
    <source>
        <dbReference type="PROSITE" id="PS50850"/>
    </source>
</evidence>
<evidence type="ECO:0000256" key="4">
    <source>
        <dbReference type="SAM" id="Phobius"/>
    </source>
</evidence>
<dbReference type="AlphaFoldDB" id="A0A1N6MBY3"/>
<protein>
    <submittedName>
        <fullName evidence="6">Major Facilitator Superfamily protein</fullName>
    </submittedName>
</protein>
<feature type="transmembrane region" description="Helical" evidence="4">
    <location>
        <begin position="327"/>
        <end position="352"/>
    </location>
</feature>
<dbReference type="InterPro" id="IPR011701">
    <property type="entry name" value="MFS"/>
</dbReference>
<feature type="transmembrane region" description="Helical" evidence="4">
    <location>
        <begin position="261"/>
        <end position="284"/>
    </location>
</feature>
<feature type="transmembrane region" description="Helical" evidence="4">
    <location>
        <begin position="233"/>
        <end position="255"/>
    </location>
</feature>
<dbReference type="PANTHER" id="PTHR23527:SF1">
    <property type="entry name" value="BLL3282 PROTEIN"/>
    <property type="match status" value="1"/>
</dbReference>
<dbReference type="Proteomes" id="UP000184774">
    <property type="component" value="Unassembled WGS sequence"/>
</dbReference>
<feature type="transmembrane region" description="Helical" evidence="4">
    <location>
        <begin position="84"/>
        <end position="103"/>
    </location>
</feature>
<dbReference type="InterPro" id="IPR052952">
    <property type="entry name" value="MFS-Transporter"/>
</dbReference>
<dbReference type="RefSeq" id="WP_074375265.1">
    <property type="nucleotide sequence ID" value="NZ_AP024908.1"/>
</dbReference>
<evidence type="ECO:0000256" key="1">
    <source>
        <dbReference type="ARBA" id="ARBA00022692"/>
    </source>
</evidence>
<dbReference type="EMBL" id="FSSB01000061">
    <property type="protein sequence ID" value="SIO96890.1"/>
    <property type="molecule type" value="Genomic_DNA"/>
</dbReference>
<reference evidence="6 7" key="1">
    <citation type="submission" date="2016-12" db="EMBL/GenBank/DDBJ databases">
        <authorList>
            <person name="Song W.-J."/>
            <person name="Kurnit D.M."/>
        </authorList>
    </citation>
    <scope>NUCLEOTIDE SEQUENCE [LARGE SCALE GENOMIC DNA]</scope>
    <source>
        <strain evidence="6 7">CECT 9026</strain>
    </source>
</reference>
<gene>
    <name evidence="6" type="ORF">VSP9026_04716</name>
</gene>
<evidence type="ECO:0000313" key="6">
    <source>
        <dbReference type="EMBL" id="SIO96890.1"/>
    </source>
</evidence>
<dbReference type="PANTHER" id="PTHR23527">
    <property type="entry name" value="BLL3282 PROTEIN"/>
    <property type="match status" value="1"/>
</dbReference>
<feature type="transmembrane region" description="Helical" evidence="4">
    <location>
        <begin position="21"/>
        <end position="42"/>
    </location>
</feature>
<keyword evidence="2 4" id="KW-1133">Transmembrane helix</keyword>
<dbReference type="InterPro" id="IPR020846">
    <property type="entry name" value="MFS_dom"/>
</dbReference>
<feature type="transmembrane region" description="Helical" evidence="4">
    <location>
        <begin position="296"/>
        <end position="315"/>
    </location>
</feature>
<dbReference type="Gene3D" id="1.20.1250.20">
    <property type="entry name" value="MFS general substrate transporter like domains"/>
    <property type="match status" value="2"/>
</dbReference>
<feature type="transmembrane region" description="Helical" evidence="4">
    <location>
        <begin position="364"/>
        <end position="387"/>
    </location>
</feature>
<dbReference type="OrthoDB" id="9814303at2"/>
<feature type="transmembrane region" description="Helical" evidence="4">
    <location>
        <begin position="109"/>
        <end position="130"/>
    </location>
</feature>
<proteinExistence type="predicted"/>
<feature type="domain" description="Major facilitator superfamily (MFS) profile" evidence="5">
    <location>
        <begin position="15"/>
        <end position="418"/>
    </location>
</feature>
<feature type="transmembrane region" description="Helical" evidence="4">
    <location>
        <begin position="54"/>
        <end position="72"/>
    </location>
</feature>
<dbReference type="InterPro" id="IPR036259">
    <property type="entry name" value="MFS_trans_sf"/>
</dbReference>
<dbReference type="CDD" id="cd17475">
    <property type="entry name" value="MFS_MT3072_like"/>
    <property type="match status" value="1"/>
</dbReference>
<sequence length="431" mass="47208">MKEKSETVNTFPKHRWKVLGIGVVANASFSMIIGGLPAAGVLLRSSYMLTNSTLGFIFSMMGLGVALSELPWGMVTDKWGDRPVLLTGLSGTAIIALLMSFFAVPSPTYIPSVFSLTLFVLAMGLIGSSVNGSSGRAIMSWFTDAERGFAMSIRQTAVPMGYGLGALLFPYIALHFGFKVLYSFAGIVLFVCAFFTWLWLHEPNITKGEISDKKSVNNEVISSPLKRFEMWKIVTAIGILCAPQFVLLTFGAVFLHDFGHVSVYVSSISLAIIQVGAMIIRIWSGRWTDRNKNRKIYLKSCAILSTVAFIMLALSNTLLPRLVDEGTTIFSIVLILLFILSGVLVSAWHGVAYTELASMAGSKYVATALAMGNSVVFIVLFLTPLVVPYLTIHYSWTEVWIVSIICSIYAYICFPKSTSKLSKLKNIKTTL</sequence>
<keyword evidence="3 4" id="KW-0472">Membrane</keyword>
<dbReference type="PROSITE" id="PS50850">
    <property type="entry name" value="MFS"/>
    <property type="match status" value="1"/>
</dbReference>
<dbReference type="Pfam" id="PF07690">
    <property type="entry name" value="MFS_1"/>
    <property type="match status" value="1"/>
</dbReference>
<keyword evidence="1 4" id="KW-0812">Transmembrane</keyword>
<dbReference type="SUPFAM" id="SSF103473">
    <property type="entry name" value="MFS general substrate transporter"/>
    <property type="match status" value="1"/>
</dbReference>
<evidence type="ECO:0000313" key="7">
    <source>
        <dbReference type="Proteomes" id="UP000184774"/>
    </source>
</evidence>